<accession>A0A061RSD4</accession>
<protein>
    <submittedName>
        <fullName evidence="1">Uncharacterized protein</fullName>
    </submittedName>
</protein>
<gene>
    <name evidence="1" type="ORF">TSPGSL018_28283</name>
</gene>
<evidence type="ECO:0000313" key="1">
    <source>
        <dbReference type="EMBL" id="JAC73644.1"/>
    </source>
</evidence>
<dbReference type="EMBL" id="GBEZ01012223">
    <property type="protein sequence ID" value="JAC73644.1"/>
    <property type="molecule type" value="Transcribed_RNA"/>
</dbReference>
<proteinExistence type="predicted"/>
<reference evidence="1" key="1">
    <citation type="submission" date="2014-05" db="EMBL/GenBank/DDBJ databases">
        <title>The transcriptome of the halophilic microalga Tetraselmis sp. GSL018 isolated from the Great Salt Lake, Utah.</title>
        <authorList>
            <person name="Jinkerson R.E."/>
            <person name="D'Adamo S."/>
            <person name="Posewitz M.C."/>
        </authorList>
    </citation>
    <scope>NUCLEOTIDE SEQUENCE</scope>
    <source>
        <strain evidence="1">GSL018</strain>
    </source>
</reference>
<name>A0A061RSD4_9CHLO</name>
<sequence>PQVVLPPLIGARGVNGCQMLERLNTEGIPSPEILSAVSFPVACGFWSGAGSRAEGLLSHRADKDRTMPRPRSR</sequence>
<organism evidence="1">
    <name type="scientific">Tetraselmis sp. GSL018</name>
    <dbReference type="NCBI Taxonomy" id="582737"/>
    <lineage>
        <taxon>Eukaryota</taxon>
        <taxon>Viridiplantae</taxon>
        <taxon>Chlorophyta</taxon>
        <taxon>core chlorophytes</taxon>
        <taxon>Chlorodendrophyceae</taxon>
        <taxon>Chlorodendrales</taxon>
        <taxon>Chlorodendraceae</taxon>
        <taxon>Tetraselmis</taxon>
    </lineage>
</organism>
<dbReference type="AlphaFoldDB" id="A0A061RSD4"/>
<feature type="non-terminal residue" evidence="1">
    <location>
        <position position="1"/>
    </location>
</feature>